<organism evidence="6">
    <name type="scientific">Grosmannia clavigera (strain kw1407 / UAMH 11150)</name>
    <name type="common">Blue stain fungus</name>
    <name type="synonym">Graphiocladiella clavigera</name>
    <dbReference type="NCBI Taxonomy" id="655863"/>
    <lineage>
        <taxon>Eukaryota</taxon>
        <taxon>Fungi</taxon>
        <taxon>Dikarya</taxon>
        <taxon>Ascomycota</taxon>
        <taxon>Pezizomycotina</taxon>
        <taxon>Sordariomycetes</taxon>
        <taxon>Sordariomycetidae</taxon>
        <taxon>Ophiostomatales</taxon>
        <taxon>Ophiostomataceae</taxon>
        <taxon>Leptographium</taxon>
    </lineage>
</organism>
<dbReference type="Gene3D" id="3.40.366.10">
    <property type="entry name" value="Malonyl-Coenzyme A Acyl Carrier Protein, domain 2"/>
    <property type="match status" value="1"/>
</dbReference>
<keyword evidence="3" id="KW-0808">Transferase</keyword>
<reference evidence="5 6" key="1">
    <citation type="journal article" date="2011" name="Proc. Natl. Acad. Sci. U.S.A.">
        <title>Genome and transcriptome analyses of the mountain pine beetle-fungal symbiont Grosmannia clavigera, a lodgepole pine pathogen.</title>
        <authorList>
            <person name="DiGuistini S."/>
            <person name="Wang Y."/>
            <person name="Liao N.Y."/>
            <person name="Taylor G."/>
            <person name="Tanguay P."/>
            <person name="Feau N."/>
            <person name="Henrissat B."/>
            <person name="Chan S.K."/>
            <person name="Hesse-Orce U."/>
            <person name="Alamouti S.M."/>
            <person name="Tsui C.K.M."/>
            <person name="Docking R.T."/>
            <person name="Levasseur A."/>
            <person name="Haridas S."/>
            <person name="Robertson G."/>
            <person name="Birol I."/>
            <person name="Holt R.A."/>
            <person name="Marra M.A."/>
            <person name="Hamelin R.C."/>
            <person name="Hirst M."/>
            <person name="Jones S.J.M."/>
            <person name="Bohlmann J."/>
            <person name="Breuil C."/>
        </authorList>
    </citation>
    <scope>NUCLEOTIDE SEQUENCE [LARGE SCALE GENOMIC DNA]</scope>
    <source>
        <strain evidence="6">kw1407 / UAMH 11150</strain>
    </source>
</reference>
<sequence length="472" mass="50651">MGDAGDYEGGAGSPHNSNMPIAVVGLSCRFPGDATSPSRLWDMLSAGKSARSPIPKDKFNVDAFFHPNPDCNGTLNVRGGHFLQEDIGLFDCSFFNISPNEAKAIDPQQRLQLESAYEALENAGIPMEKVVGSDTSVYVDVFNRDYSEMLARETETRPVYQATGNGQAILSNRISYFFDLRGPSITLDTACLASLSALHLACQSYTYDHRAAGYSRVEGVATVVLKPLDDVLRDGDPIRAVIRQTTVNQDGRTAGITLPSRSAQESLIRTAYRMAGLDPALTGYFEAHGTGTAAGDPLEAGAISTVFGSCRPASDPIIVGSVKTNLGHLEGASGLAGLIKAILILEHGMIPPNLNFEKANESIPLEEWNIKVLLQLQPWPKPGLRRASVNSFGYGGTNAHVILDDAVTSKELVAALDGTDGTDGPKLTRSAKAPRLAFVFTGQGAQWFAMGRELVPMYAVFRQRLESADTLL</sequence>
<dbReference type="RefSeq" id="XP_014168086.1">
    <property type="nucleotide sequence ID" value="XM_014312611.1"/>
</dbReference>
<dbReference type="InterPro" id="IPR014031">
    <property type="entry name" value="Ketoacyl_synth_C"/>
</dbReference>
<name>F0XUJ0_GROCL</name>
<keyword evidence="6" id="KW-1185">Reference proteome</keyword>
<evidence type="ECO:0000313" key="5">
    <source>
        <dbReference type="EMBL" id="EFW98603.1"/>
    </source>
</evidence>
<dbReference type="Pfam" id="PF16197">
    <property type="entry name" value="KAsynt_C_assoc"/>
    <property type="match status" value="1"/>
</dbReference>
<comment type="similarity">
    <text evidence="3">Belongs to the thiolase-like superfamily. Beta-ketoacyl-ACP synthases family.</text>
</comment>
<dbReference type="GO" id="GO:0044550">
    <property type="term" value="P:secondary metabolite biosynthetic process"/>
    <property type="evidence" value="ECO:0007669"/>
    <property type="project" value="TreeGrafter"/>
</dbReference>
<dbReference type="InParanoid" id="F0XUJ0"/>
<gene>
    <name evidence="5" type="ORF">CMQ_4455</name>
</gene>
<dbReference type="Pfam" id="PF02801">
    <property type="entry name" value="Ketoacyl-synt_C"/>
    <property type="match status" value="1"/>
</dbReference>
<dbReference type="AlphaFoldDB" id="F0XUJ0"/>
<dbReference type="Proteomes" id="UP000007796">
    <property type="component" value="Unassembled WGS sequence"/>
</dbReference>
<evidence type="ECO:0000256" key="2">
    <source>
        <dbReference type="ARBA" id="ARBA00022553"/>
    </source>
</evidence>
<feature type="domain" description="Ketosynthase family 3 (KS3)" evidence="4">
    <location>
        <begin position="18"/>
        <end position="405"/>
    </location>
</feature>
<dbReference type="PANTHER" id="PTHR43775:SF29">
    <property type="entry name" value="ASPERFURANONE POLYKETIDE SYNTHASE AFOG-RELATED"/>
    <property type="match status" value="1"/>
</dbReference>
<dbReference type="eggNOG" id="KOG1202">
    <property type="taxonomic scope" value="Eukaryota"/>
</dbReference>
<dbReference type="Gene3D" id="3.40.47.10">
    <property type="match status" value="2"/>
</dbReference>
<dbReference type="InterPro" id="IPR016035">
    <property type="entry name" value="Acyl_Trfase/lysoPLipase"/>
</dbReference>
<dbReference type="InterPro" id="IPR050091">
    <property type="entry name" value="PKS_NRPS_Biosynth_Enz"/>
</dbReference>
<dbReference type="InterPro" id="IPR032821">
    <property type="entry name" value="PKS_assoc"/>
</dbReference>
<dbReference type="GO" id="GO:0006633">
    <property type="term" value="P:fatty acid biosynthetic process"/>
    <property type="evidence" value="ECO:0007669"/>
    <property type="project" value="TreeGrafter"/>
</dbReference>
<dbReference type="SUPFAM" id="SSF52151">
    <property type="entry name" value="FabD/lysophospholipase-like"/>
    <property type="match status" value="1"/>
</dbReference>
<dbReference type="InterPro" id="IPR020841">
    <property type="entry name" value="PKS_Beta-ketoAc_synthase_dom"/>
</dbReference>
<dbReference type="InterPro" id="IPR001227">
    <property type="entry name" value="Ac_transferase_dom_sf"/>
</dbReference>
<accession>F0XUJ0</accession>
<protein>
    <submittedName>
        <fullName evidence="5">Phenolpthiocerol synthesis polyketide synthase ppsa</fullName>
    </submittedName>
</protein>
<dbReference type="InterPro" id="IPR016039">
    <property type="entry name" value="Thiolase-like"/>
</dbReference>
<keyword evidence="1" id="KW-0596">Phosphopantetheine</keyword>
<evidence type="ECO:0000259" key="4">
    <source>
        <dbReference type="PROSITE" id="PS52004"/>
    </source>
</evidence>
<dbReference type="GeneID" id="25977668"/>
<dbReference type="CDD" id="cd00833">
    <property type="entry name" value="PKS"/>
    <property type="match status" value="1"/>
</dbReference>
<dbReference type="SUPFAM" id="SSF53901">
    <property type="entry name" value="Thiolase-like"/>
    <property type="match status" value="1"/>
</dbReference>
<dbReference type="EMBL" id="GL630006">
    <property type="protein sequence ID" value="EFW98603.1"/>
    <property type="molecule type" value="Genomic_DNA"/>
</dbReference>
<dbReference type="PANTHER" id="PTHR43775">
    <property type="entry name" value="FATTY ACID SYNTHASE"/>
    <property type="match status" value="1"/>
</dbReference>
<dbReference type="HOGENOM" id="CLU_000022_16_2_1"/>
<evidence type="ECO:0000256" key="3">
    <source>
        <dbReference type="RuleBase" id="RU003694"/>
    </source>
</evidence>
<dbReference type="Pfam" id="PF00109">
    <property type="entry name" value="ketoacyl-synt"/>
    <property type="match status" value="1"/>
</dbReference>
<dbReference type="SMART" id="SM00825">
    <property type="entry name" value="PKS_KS"/>
    <property type="match status" value="1"/>
</dbReference>
<keyword evidence="2" id="KW-0597">Phosphoprotein</keyword>
<dbReference type="GO" id="GO:0004312">
    <property type="term" value="F:fatty acid synthase activity"/>
    <property type="evidence" value="ECO:0007669"/>
    <property type="project" value="TreeGrafter"/>
</dbReference>
<dbReference type="OrthoDB" id="329835at2759"/>
<evidence type="ECO:0000313" key="6">
    <source>
        <dbReference type="Proteomes" id="UP000007796"/>
    </source>
</evidence>
<dbReference type="InterPro" id="IPR014030">
    <property type="entry name" value="Ketoacyl_synth_N"/>
</dbReference>
<evidence type="ECO:0000256" key="1">
    <source>
        <dbReference type="ARBA" id="ARBA00022450"/>
    </source>
</evidence>
<dbReference type="STRING" id="655863.F0XUJ0"/>
<dbReference type="PROSITE" id="PS52004">
    <property type="entry name" value="KS3_2"/>
    <property type="match status" value="1"/>
</dbReference>
<proteinExistence type="inferred from homology"/>